<dbReference type="AlphaFoldDB" id="A0AAD7IV41"/>
<dbReference type="EMBL" id="JARKIB010000069">
    <property type="protein sequence ID" value="KAJ7749391.1"/>
    <property type="molecule type" value="Genomic_DNA"/>
</dbReference>
<proteinExistence type="predicted"/>
<gene>
    <name evidence="2" type="ORF">B0H16DRAFT_1461170</name>
</gene>
<feature type="region of interest" description="Disordered" evidence="1">
    <location>
        <begin position="157"/>
        <end position="178"/>
    </location>
</feature>
<reference evidence="2" key="1">
    <citation type="submission" date="2023-03" db="EMBL/GenBank/DDBJ databases">
        <title>Massive genome expansion in bonnet fungi (Mycena s.s.) driven by repeated elements and novel gene families across ecological guilds.</title>
        <authorList>
            <consortium name="Lawrence Berkeley National Laboratory"/>
            <person name="Harder C.B."/>
            <person name="Miyauchi S."/>
            <person name="Viragh M."/>
            <person name="Kuo A."/>
            <person name="Thoen E."/>
            <person name="Andreopoulos B."/>
            <person name="Lu D."/>
            <person name="Skrede I."/>
            <person name="Drula E."/>
            <person name="Henrissat B."/>
            <person name="Morin E."/>
            <person name="Kohler A."/>
            <person name="Barry K."/>
            <person name="LaButti K."/>
            <person name="Morin E."/>
            <person name="Salamov A."/>
            <person name="Lipzen A."/>
            <person name="Mereny Z."/>
            <person name="Hegedus B."/>
            <person name="Baldrian P."/>
            <person name="Stursova M."/>
            <person name="Weitz H."/>
            <person name="Taylor A."/>
            <person name="Grigoriev I.V."/>
            <person name="Nagy L.G."/>
            <person name="Martin F."/>
            <person name="Kauserud H."/>
        </authorList>
    </citation>
    <scope>NUCLEOTIDE SEQUENCE</scope>
    <source>
        <strain evidence="2">CBHHK182m</strain>
    </source>
</reference>
<evidence type="ECO:0000313" key="2">
    <source>
        <dbReference type="EMBL" id="KAJ7749391.1"/>
    </source>
</evidence>
<dbReference type="Proteomes" id="UP001215598">
    <property type="component" value="Unassembled WGS sequence"/>
</dbReference>
<accession>A0AAD7IV41</accession>
<protein>
    <submittedName>
        <fullName evidence="2">Uncharacterized protein</fullName>
    </submittedName>
</protein>
<name>A0AAD7IV41_9AGAR</name>
<sequence>MSVAYGVRRACSRITANEKLCCSPKKLPSVKWQHVSKFRQRGILSELKLGLLKQLIRSTFRRHHPGLPDSGCPRLPAWWTGSEIFSIQVQSKAMLGASLALGARKTFVCLVTRFSPAAKRKILHRAPTDNDARSLLACRARYSTTLRPGGLTRLDVSSGLGTSRDLDGSPTTNTKTTPFTLPRSQLLITPLFTVADLQFLDSGRAE</sequence>
<comment type="caution">
    <text evidence="2">The sequence shown here is derived from an EMBL/GenBank/DDBJ whole genome shotgun (WGS) entry which is preliminary data.</text>
</comment>
<organism evidence="2 3">
    <name type="scientific">Mycena metata</name>
    <dbReference type="NCBI Taxonomy" id="1033252"/>
    <lineage>
        <taxon>Eukaryota</taxon>
        <taxon>Fungi</taxon>
        <taxon>Dikarya</taxon>
        <taxon>Basidiomycota</taxon>
        <taxon>Agaricomycotina</taxon>
        <taxon>Agaricomycetes</taxon>
        <taxon>Agaricomycetidae</taxon>
        <taxon>Agaricales</taxon>
        <taxon>Marasmiineae</taxon>
        <taxon>Mycenaceae</taxon>
        <taxon>Mycena</taxon>
    </lineage>
</organism>
<evidence type="ECO:0000256" key="1">
    <source>
        <dbReference type="SAM" id="MobiDB-lite"/>
    </source>
</evidence>
<evidence type="ECO:0000313" key="3">
    <source>
        <dbReference type="Proteomes" id="UP001215598"/>
    </source>
</evidence>
<keyword evidence="3" id="KW-1185">Reference proteome</keyword>